<feature type="repeat" description="ANK" evidence="7">
    <location>
        <begin position="53"/>
        <end position="85"/>
    </location>
</feature>
<dbReference type="GeneTree" id="ENSGT00940000165944"/>
<gene>
    <name evidence="10" type="primary">zf(dhhc)-2</name>
</gene>
<organism evidence="10 11">
    <name type="scientific">Ciona intestinalis</name>
    <name type="common">Transparent sea squirt</name>
    <name type="synonym">Ascidia intestinalis</name>
    <dbReference type="NCBI Taxonomy" id="7719"/>
    <lineage>
        <taxon>Eukaryota</taxon>
        <taxon>Metazoa</taxon>
        <taxon>Chordata</taxon>
        <taxon>Tunicata</taxon>
        <taxon>Ascidiacea</taxon>
        <taxon>Phlebobranchia</taxon>
        <taxon>Cionidae</taxon>
        <taxon>Ciona</taxon>
    </lineage>
</organism>
<dbReference type="Ensembl" id="ENSCINT00000030713.1">
    <property type="protein sequence ID" value="ENSCINP00000036034.1"/>
    <property type="gene ID" value="ENSCING00000017898.1"/>
</dbReference>
<dbReference type="InterPro" id="IPR002110">
    <property type="entry name" value="Ankyrin_rpt"/>
</dbReference>
<comment type="catalytic activity">
    <reaction evidence="8">
        <text>L-cysteinyl-[protein] + hexadecanoyl-CoA = S-hexadecanoyl-L-cysteinyl-[protein] + CoA</text>
        <dbReference type="Rhea" id="RHEA:36683"/>
        <dbReference type="Rhea" id="RHEA-COMP:10131"/>
        <dbReference type="Rhea" id="RHEA-COMP:11032"/>
        <dbReference type="ChEBI" id="CHEBI:29950"/>
        <dbReference type="ChEBI" id="CHEBI:57287"/>
        <dbReference type="ChEBI" id="CHEBI:57379"/>
        <dbReference type="ChEBI" id="CHEBI:74151"/>
        <dbReference type="EC" id="2.3.1.225"/>
    </reaction>
</comment>
<feature type="domain" description="Palmitoyltransferase DHHC" evidence="9">
    <location>
        <begin position="398"/>
        <end position="524"/>
    </location>
</feature>
<dbReference type="OMA" id="SHVLYYW"/>
<dbReference type="InParanoid" id="H2Y299"/>
<feature type="transmembrane region" description="Helical" evidence="8">
    <location>
        <begin position="317"/>
        <end position="337"/>
    </location>
</feature>
<dbReference type="PROSITE" id="PS50088">
    <property type="entry name" value="ANK_REPEAT"/>
    <property type="match status" value="3"/>
</dbReference>
<proteinExistence type="inferred from homology"/>
<dbReference type="InterPro" id="IPR001594">
    <property type="entry name" value="Palmitoyltrfase_DHHC"/>
</dbReference>
<dbReference type="Gene3D" id="1.25.40.20">
    <property type="entry name" value="Ankyrin repeat-containing domain"/>
    <property type="match status" value="1"/>
</dbReference>
<evidence type="ECO:0000313" key="10">
    <source>
        <dbReference type="Ensembl" id="ENSCINP00000036034.1"/>
    </source>
</evidence>
<keyword evidence="4 8" id="KW-1133">Transmembrane helix</keyword>
<dbReference type="GO" id="GO:0016020">
    <property type="term" value="C:membrane"/>
    <property type="evidence" value="ECO:0007669"/>
    <property type="project" value="UniProtKB-SubCell"/>
</dbReference>
<evidence type="ECO:0000256" key="3">
    <source>
        <dbReference type="ARBA" id="ARBA00022737"/>
    </source>
</evidence>
<evidence type="ECO:0000256" key="4">
    <source>
        <dbReference type="ARBA" id="ARBA00022989"/>
    </source>
</evidence>
<evidence type="ECO:0000256" key="8">
    <source>
        <dbReference type="RuleBase" id="RU079119"/>
    </source>
</evidence>
<feature type="transmembrane region" description="Helical" evidence="8">
    <location>
        <begin position="289"/>
        <end position="305"/>
    </location>
</feature>
<evidence type="ECO:0000256" key="7">
    <source>
        <dbReference type="PROSITE-ProRule" id="PRU00023"/>
    </source>
</evidence>
<feature type="repeat" description="ANK" evidence="7">
    <location>
        <begin position="187"/>
        <end position="211"/>
    </location>
</feature>
<dbReference type="PROSITE" id="PS50216">
    <property type="entry name" value="DHHC"/>
    <property type="match status" value="1"/>
</dbReference>
<keyword evidence="2 8" id="KW-0812">Transmembrane</keyword>
<keyword evidence="5 7" id="KW-0040">ANK repeat</keyword>
<evidence type="ECO:0000256" key="2">
    <source>
        <dbReference type="ARBA" id="ARBA00022692"/>
    </source>
</evidence>
<dbReference type="PANTHER" id="PTHR24161:SF118">
    <property type="entry name" value="PALMITOYLTRANSFERASE"/>
    <property type="match status" value="1"/>
</dbReference>
<reference evidence="10" key="4">
    <citation type="submission" date="2025-09" db="UniProtKB">
        <authorList>
            <consortium name="Ensembl"/>
        </authorList>
    </citation>
    <scope>IDENTIFICATION</scope>
</reference>
<feature type="transmembrane region" description="Helical" evidence="8">
    <location>
        <begin position="489"/>
        <end position="509"/>
    </location>
</feature>
<dbReference type="HOGENOM" id="CLU_485662_0_0_1"/>
<feature type="transmembrane region" description="Helical" evidence="8">
    <location>
        <begin position="445"/>
        <end position="469"/>
    </location>
</feature>
<dbReference type="SMART" id="SM00248">
    <property type="entry name" value="ANK"/>
    <property type="match status" value="6"/>
</dbReference>
<dbReference type="InterPro" id="IPR036770">
    <property type="entry name" value="Ankyrin_rpt-contain_sf"/>
</dbReference>
<evidence type="ECO:0000256" key="1">
    <source>
        <dbReference type="ARBA" id="ARBA00004141"/>
    </source>
</evidence>
<reference evidence="10" key="3">
    <citation type="submission" date="2025-08" db="UniProtKB">
        <authorList>
            <consortium name="Ensembl"/>
        </authorList>
    </citation>
    <scope>IDENTIFICATION</scope>
</reference>
<reference evidence="11" key="1">
    <citation type="journal article" date="2002" name="Science">
        <title>The draft genome of Ciona intestinalis: insights into chordate and vertebrate origins.</title>
        <authorList>
            <person name="Dehal P."/>
            <person name="Satou Y."/>
            <person name="Campbell R.K."/>
            <person name="Chapman J."/>
            <person name="Degnan B."/>
            <person name="De Tomaso A."/>
            <person name="Davidson B."/>
            <person name="Di Gregorio A."/>
            <person name="Gelpke M."/>
            <person name="Goodstein D.M."/>
            <person name="Harafuji N."/>
            <person name="Hastings K.E."/>
            <person name="Ho I."/>
            <person name="Hotta K."/>
            <person name="Huang W."/>
            <person name="Kawashima T."/>
            <person name="Lemaire P."/>
            <person name="Martinez D."/>
            <person name="Meinertzhagen I.A."/>
            <person name="Necula S."/>
            <person name="Nonaka M."/>
            <person name="Putnam N."/>
            <person name="Rash S."/>
            <person name="Saiga H."/>
            <person name="Satake M."/>
            <person name="Terry A."/>
            <person name="Yamada L."/>
            <person name="Wang H.G."/>
            <person name="Awazu S."/>
            <person name="Azumi K."/>
            <person name="Boore J."/>
            <person name="Branno M."/>
            <person name="Chin-Bow S."/>
            <person name="DeSantis R."/>
            <person name="Doyle S."/>
            <person name="Francino P."/>
            <person name="Keys D.N."/>
            <person name="Haga S."/>
            <person name="Hayashi H."/>
            <person name="Hino K."/>
            <person name="Imai K.S."/>
            <person name="Inaba K."/>
            <person name="Kano S."/>
            <person name="Kobayashi K."/>
            <person name="Kobayashi M."/>
            <person name="Lee B.I."/>
            <person name="Makabe K.W."/>
            <person name="Manohar C."/>
            <person name="Matassi G."/>
            <person name="Medina M."/>
            <person name="Mochizuki Y."/>
            <person name="Mount S."/>
            <person name="Morishita T."/>
            <person name="Miura S."/>
            <person name="Nakayama A."/>
            <person name="Nishizaka S."/>
            <person name="Nomoto H."/>
            <person name="Ohta F."/>
            <person name="Oishi K."/>
            <person name="Rigoutsos I."/>
            <person name="Sano M."/>
            <person name="Sasaki A."/>
            <person name="Sasakura Y."/>
            <person name="Shoguchi E."/>
            <person name="Shin-i T."/>
            <person name="Spagnuolo A."/>
            <person name="Stainier D."/>
            <person name="Suzuki M.M."/>
            <person name="Tassy O."/>
            <person name="Takatori N."/>
            <person name="Tokuoka M."/>
            <person name="Yagi K."/>
            <person name="Yoshizaki F."/>
            <person name="Wada S."/>
            <person name="Zhang C."/>
            <person name="Hyatt P.D."/>
            <person name="Larimer F."/>
            <person name="Detter C."/>
            <person name="Doggett N."/>
            <person name="Glavina T."/>
            <person name="Hawkins T."/>
            <person name="Richardson P."/>
            <person name="Lucas S."/>
            <person name="Kohara Y."/>
            <person name="Levine M."/>
            <person name="Satoh N."/>
            <person name="Rokhsar D.S."/>
        </authorList>
    </citation>
    <scope>NUCLEOTIDE SEQUENCE [LARGE SCALE GENOMIC DNA]</scope>
</reference>
<dbReference type="Pfam" id="PF01529">
    <property type="entry name" value="DHHC"/>
    <property type="match status" value="1"/>
</dbReference>
<feature type="transmembrane region" description="Helical" evidence="8">
    <location>
        <begin position="264"/>
        <end position="283"/>
    </location>
</feature>
<evidence type="ECO:0000259" key="9">
    <source>
        <dbReference type="Pfam" id="PF01529"/>
    </source>
</evidence>
<dbReference type="SUPFAM" id="SSF48403">
    <property type="entry name" value="Ankyrin repeat"/>
    <property type="match status" value="1"/>
</dbReference>
<comment type="subcellular location">
    <subcellularLocation>
        <location evidence="1">Membrane</location>
        <topology evidence="1">Multi-pass membrane protein</topology>
    </subcellularLocation>
</comment>
<dbReference type="AlphaFoldDB" id="H2Y299"/>
<dbReference type="EMBL" id="EAAA01000726">
    <property type="status" value="NOT_ANNOTATED_CDS"/>
    <property type="molecule type" value="Genomic_DNA"/>
</dbReference>
<dbReference type="PANTHER" id="PTHR24161">
    <property type="entry name" value="ANK_REP_REGION DOMAIN-CONTAINING PROTEIN-RELATED"/>
    <property type="match status" value="1"/>
</dbReference>
<dbReference type="EC" id="2.3.1.225" evidence="8"/>
<feature type="repeat" description="ANK" evidence="7">
    <location>
        <begin position="86"/>
        <end position="118"/>
    </location>
</feature>
<keyword evidence="11" id="KW-1185">Reference proteome</keyword>
<keyword evidence="8" id="KW-0808">Transferase</keyword>
<name>H2Y299_CIOIN</name>
<evidence type="ECO:0000256" key="5">
    <source>
        <dbReference type="ARBA" id="ARBA00023043"/>
    </source>
</evidence>
<accession>H2Y299</accession>
<sequence length="561" mass="63950">MSYPRQEFVAAPDVGPSHPMYNGLFYAIDQCNVNMCMDIVAKDPKTLQMTGWNDMTPLHHICLKGKTNIVQLFLDNGAEVDARSSFGETPLHYACRRGTIDVIHMLISSRADCKAVDKQGRGCMHFAAMGGSIAAMHYLATQTQLNYDVVDNNGDSPLHVCCFQRHNVMIDYLLRKSRCDPRHANHKGTTPLHMVVKLGNSDIVWKLVKAGGCGIVHAKDKEGNTPINIAKQEVTDRHAHIVKELEYYAKQPPRLPPKGPVMTWYTLLFLPFTWAAITFILSLCLNGNGGYFSLLMFILLVTFVGRQSHRIHHPSKWPNPVFLGAFAGGIFHCIISSSIFIMYFWPCVFTFFFITSLSMSCLYNLYHLTRGDPGVVTSNSRERNVELSVLDIALGHCKEGDFCPYTELIKTKRSKYCRLCEKLVEDLDHHCLFLMNCIARNNHRAFVIFIINVMVLQFSFCYLTLSYMWTAYPNSENWLLIDMLTYESMILDLNILCIFAFLWECQLIGSQLVNIAMGQTTYYQRHGTKPNLSSMLRNVVQFFFPRTEKHRSLKVNSPLLL</sequence>
<comment type="similarity">
    <text evidence="8">Belongs to the DHHC palmitoyltransferase family.</text>
</comment>
<dbReference type="PROSITE" id="PS50297">
    <property type="entry name" value="ANK_REP_REGION"/>
    <property type="match status" value="3"/>
</dbReference>
<keyword evidence="3" id="KW-0677">Repeat</keyword>
<dbReference type="Proteomes" id="UP000008144">
    <property type="component" value="Chromosome 11"/>
</dbReference>
<comment type="domain">
    <text evidence="8">The DHHC domain is required for palmitoyltransferase activity.</text>
</comment>
<dbReference type="GO" id="GO:0019706">
    <property type="term" value="F:protein-cysteine S-palmitoyltransferase activity"/>
    <property type="evidence" value="ECO:0007669"/>
    <property type="project" value="UniProtKB-EC"/>
</dbReference>
<reference evidence="10" key="2">
    <citation type="journal article" date="2008" name="Genome Biol.">
        <title>Improved genome assembly and evidence-based global gene model set for the chordate Ciona intestinalis: new insight into intron and operon populations.</title>
        <authorList>
            <person name="Satou Y."/>
            <person name="Mineta K."/>
            <person name="Ogasawara M."/>
            <person name="Sasakura Y."/>
            <person name="Shoguchi E."/>
            <person name="Ueno K."/>
            <person name="Yamada L."/>
            <person name="Matsumoto J."/>
            <person name="Wasserscheid J."/>
            <person name="Dewar K."/>
            <person name="Wiley G.B."/>
            <person name="Macmil S.L."/>
            <person name="Roe B.A."/>
            <person name="Zeller R.W."/>
            <person name="Hastings K.E."/>
            <person name="Lemaire P."/>
            <person name="Lindquist E."/>
            <person name="Endo T."/>
            <person name="Hotta K."/>
            <person name="Inaba K."/>
        </authorList>
    </citation>
    <scope>NUCLEOTIDE SEQUENCE [LARGE SCALE GENOMIC DNA]</scope>
    <source>
        <strain evidence="10">wild type</strain>
    </source>
</reference>
<keyword evidence="6 8" id="KW-0472">Membrane</keyword>
<dbReference type="Pfam" id="PF12796">
    <property type="entry name" value="Ank_2"/>
    <property type="match status" value="2"/>
</dbReference>
<protein>
    <recommendedName>
        <fullName evidence="8">Palmitoyltransferase</fullName>
        <ecNumber evidence="8">2.3.1.225</ecNumber>
    </recommendedName>
</protein>
<evidence type="ECO:0000256" key="6">
    <source>
        <dbReference type="ARBA" id="ARBA00023136"/>
    </source>
</evidence>
<dbReference type="STRING" id="7719.ENSCINP00000036034"/>
<evidence type="ECO:0000313" key="11">
    <source>
        <dbReference type="Proteomes" id="UP000008144"/>
    </source>
</evidence>
<keyword evidence="8" id="KW-0012">Acyltransferase</keyword>